<accession>A0A7H0Y5C5</accession>
<proteinExistence type="predicted"/>
<feature type="coiled-coil region" evidence="1">
    <location>
        <begin position="80"/>
        <end position="114"/>
    </location>
</feature>
<dbReference type="AlphaFoldDB" id="A0A7H0Y5C5"/>
<evidence type="ECO:0000313" key="2">
    <source>
        <dbReference type="EMBL" id="QNR66283.1"/>
    </source>
</evidence>
<evidence type="ECO:0000313" key="3">
    <source>
        <dbReference type="Proteomes" id="UP000516384"/>
    </source>
</evidence>
<dbReference type="Proteomes" id="UP000516384">
    <property type="component" value="Chromosome"/>
</dbReference>
<keyword evidence="1" id="KW-0175">Coiled coil</keyword>
<protein>
    <submittedName>
        <fullName evidence="2">Uncharacterized protein</fullName>
    </submittedName>
</protein>
<dbReference type="InterPro" id="IPR025678">
    <property type="entry name" value="Imm3"/>
</dbReference>
<dbReference type="EMBL" id="CP061172">
    <property type="protein sequence ID" value="QNR66283.1"/>
    <property type="molecule type" value="Genomic_DNA"/>
</dbReference>
<feature type="coiled-coil region" evidence="1">
    <location>
        <begin position="138"/>
        <end position="201"/>
    </location>
</feature>
<dbReference type="Pfam" id="PF14425">
    <property type="entry name" value="Imm3"/>
    <property type="match status" value="2"/>
</dbReference>
<gene>
    <name evidence="2" type="ORF">IAQ67_20930</name>
</gene>
<reference evidence="2 3" key="1">
    <citation type="submission" date="2020-09" db="EMBL/GenBank/DDBJ databases">
        <title>Characterization of Paenibacillus peoriae strain ZF390 with broad-spectrum antimicrobial activity as a potential biocontrol agent.</title>
        <authorList>
            <person name="Li L."/>
            <person name="Zhao Y."/>
            <person name="Li B."/>
            <person name="Xie X."/>
        </authorList>
    </citation>
    <scope>NUCLEOTIDE SEQUENCE [LARGE SCALE GENOMIC DNA]</scope>
    <source>
        <strain evidence="2 3">ZF390</strain>
    </source>
</reference>
<dbReference type="RefSeq" id="WP_190297758.1">
    <property type="nucleotide sequence ID" value="NZ_CP061172.1"/>
</dbReference>
<sequence>MKRNYEALFGAFYEKYFDFKIEKMSDAEAVARTSGEFEGILNKGEMEKAVVYIAEGKIYLTHSKIFFKAKERLVEVLNSLDLEKLKLEITSDEYEDLLERRDTVLDEIDNKQIDYDPFTRWYYHDMEKEVRHFFGSIITETQNNHEVVERILERFENDCDNTLSENIIIKTTLAELLIKNNIKADEDLRNIKSELEQFNMEDIGQQLSEDEKIDLTLRIKEILSKLSGI</sequence>
<organism evidence="2 3">
    <name type="scientific">Paenibacillus peoriae</name>
    <dbReference type="NCBI Taxonomy" id="59893"/>
    <lineage>
        <taxon>Bacteria</taxon>
        <taxon>Bacillati</taxon>
        <taxon>Bacillota</taxon>
        <taxon>Bacilli</taxon>
        <taxon>Bacillales</taxon>
        <taxon>Paenibacillaceae</taxon>
        <taxon>Paenibacillus</taxon>
    </lineage>
</organism>
<evidence type="ECO:0000256" key="1">
    <source>
        <dbReference type="SAM" id="Coils"/>
    </source>
</evidence>
<name>A0A7H0Y5C5_9BACL</name>